<feature type="transmembrane region" description="Helical" evidence="6">
    <location>
        <begin position="272"/>
        <end position="295"/>
    </location>
</feature>
<keyword evidence="9" id="KW-1185">Reference proteome</keyword>
<dbReference type="Gene3D" id="1.20.81.30">
    <property type="entry name" value="Type II secretion system (T2SS), domain F"/>
    <property type="match status" value="1"/>
</dbReference>
<dbReference type="RefSeq" id="WP_077377327.1">
    <property type="nucleotide sequence ID" value="NZ_FTPD01000013.1"/>
</dbReference>
<comment type="subcellular location">
    <subcellularLocation>
        <location evidence="1">Cell membrane</location>
        <topology evidence="1">Multi-pass membrane protein</topology>
    </subcellularLocation>
</comment>
<keyword evidence="4 6" id="KW-1133">Transmembrane helix</keyword>
<feature type="transmembrane region" description="Helical" evidence="6">
    <location>
        <begin position="6"/>
        <end position="27"/>
    </location>
</feature>
<protein>
    <submittedName>
        <fullName evidence="8">Type II secretion system protein</fullName>
    </submittedName>
</protein>
<dbReference type="Proteomes" id="UP000188388">
    <property type="component" value="Unassembled WGS sequence"/>
</dbReference>
<dbReference type="InterPro" id="IPR018076">
    <property type="entry name" value="T2SS_GspF_dom"/>
</dbReference>
<organism evidence="8 9">
    <name type="scientific">Mesorhizobium prunaredense</name>
    <dbReference type="NCBI Taxonomy" id="1631249"/>
    <lineage>
        <taxon>Bacteria</taxon>
        <taxon>Pseudomonadati</taxon>
        <taxon>Pseudomonadota</taxon>
        <taxon>Alphaproteobacteria</taxon>
        <taxon>Hyphomicrobiales</taxon>
        <taxon>Phyllobacteriaceae</taxon>
        <taxon>Mesorhizobium</taxon>
    </lineage>
</organism>
<feature type="transmembrane region" description="Helical" evidence="6">
    <location>
        <begin position="301"/>
        <end position="328"/>
    </location>
</feature>
<evidence type="ECO:0000259" key="7">
    <source>
        <dbReference type="Pfam" id="PF00482"/>
    </source>
</evidence>
<keyword evidence="2" id="KW-1003">Cell membrane</keyword>
<evidence type="ECO:0000313" key="9">
    <source>
        <dbReference type="Proteomes" id="UP000188388"/>
    </source>
</evidence>
<feature type="transmembrane region" description="Helical" evidence="6">
    <location>
        <begin position="110"/>
        <end position="128"/>
    </location>
</feature>
<feature type="domain" description="Type II secretion system protein GspF" evidence="7">
    <location>
        <begin position="170"/>
        <end position="294"/>
    </location>
</feature>
<evidence type="ECO:0000256" key="2">
    <source>
        <dbReference type="ARBA" id="ARBA00022475"/>
    </source>
</evidence>
<evidence type="ECO:0000256" key="4">
    <source>
        <dbReference type="ARBA" id="ARBA00022989"/>
    </source>
</evidence>
<reference evidence="9" key="1">
    <citation type="submission" date="2017-01" db="EMBL/GenBank/DDBJ databases">
        <authorList>
            <person name="Brunel B."/>
        </authorList>
    </citation>
    <scope>NUCLEOTIDE SEQUENCE [LARGE SCALE GENOMIC DNA]</scope>
</reference>
<evidence type="ECO:0000256" key="6">
    <source>
        <dbReference type="SAM" id="Phobius"/>
    </source>
</evidence>
<dbReference type="EMBL" id="FTPD01000013">
    <property type="protein sequence ID" value="SIT55254.1"/>
    <property type="molecule type" value="Genomic_DNA"/>
</dbReference>
<dbReference type="InterPro" id="IPR042094">
    <property type="entry name" value="T2SS_GspF_sf"/>
</dbReference>
<dbReference type="STRING" id="1631249.BQ8794_200257"/>
<dbReference type="GO" id="GO:0005886">
    <property type="term" value="C:plasma membrane"/>
    <property type="evidence" value="ECO:0007669"/>
    <property type="project" value="UniProtKB-SubCell"/>
</dbReference>
<dbReference type="Pfam" id="PF00482">
    <property type="entry name" value="T2SSF"/>
    <property type="match status" value="1"/>
</dbReference>
<evidence type="ECO:0000256" key="3">
    <source>
        <dbReference type="ARBA" id="ARBA00022692"/>
    </source>
</evidence>
<sequence length="337" mass="36770">MFGIDGTVLAVIVLAGFSAGAVAYAFLFNRISAEKQVGRRLETIKTAETDGAVVKASRDRVAEAAKRRKSVQDSLKDLEQKQKANQGNVKKPPLKAQIRQAGMKVSLERFYFYSAVCGAVLTFLAYFFGAPLFVLPGALLVGGLGLPRWFVSFCRARRVKAFLNEFPNALDIIVRAVKSGLPLNDAVRLIANESPEPVKTEFRRIIDSQQMGLSIPDASMRMAETMPCTEASFFGIVIQIQSQAGGNLSEALGNLSRVLRDRKKMKAKVQALSMEAKASAVIIGALPFVVAFLVYLTSPNYIMPLFTTSVGNLILGCSAAWMSIGILVMRKMMNFEV</sequence>
<keyword evidence="5 6" id="KW-0472">Membrane</keyword>
<dbReference type="PANTHER" id="PTHR35007:SF1">
    <property type="entry name" value="PILUS ASSEMBLY PROTEIN"/>
    <property type="match status" value="1"/>
</dbReference>
<accession>A0A1R3V5Q7</accession>
<proteinExistence type="predicted"/>
<evidence type="ECO:0000313" key="8">
    <source>
        <dbReference type="EMBL" id="SIT55254.1"/>
    </source>
</evidence>
<name>A0A1R3V5Q7_9HYPH</name>
<evidence type="ECO:0000256" key="5">
    <source>
        <dbReference type="ARBA" id="ARBA00023136"/>
    </source>
</evidence>
<gene>
    <name evidence="8" type="ORF">BQ8794_200257</name>
</gene>
<evidence type="ECO:0000256" key="1">
    <source>
        <dbReference type="ARBA" id="ARBA00004651"/>
    </source>
</evidence>
<keyword evidence="3 6" id="KW-0812">Transmembrane</keyword>
<dbReference type="PANTHER" id="PTHR35007">
    <property type="entry name" value="INTEGRAL MEMBRANE PROTEIN-RELATED"/>
    <property type="match status" value="1"/>
</dbReference>
<feature type="transmembrane region" description="Helical" evidence="6">
    <location>
        <begin position="134"/>
        <end position="151"/>
    </location>
</feature>
<dbReference type="AlphaFoldDB" id="A0A1R3V5Q7"/>